<dbReference type="Proteomes" id="UP000072763">
    <property type="component" value="Unassembled WGS sequence"/>
</dbReference>
<dbReference type="RefSeq" id="WP_058750147.1">
    <property type="nucleotide sequence ID" value="NZ_LDRC01000058.1"/>
</dbReference>
<keyword evidence="1" id="KW-0732">Signal</keyword>
<reference evidence="2 3" key="1">
    <citation type="journal article" date="2016" name="Front. Microbiol.">
        <title>Genomic Resource of Rice Seed Associated Bacteria.</title>
        <authorList>
            <person name="Midha S."/>
            <person name="Bansal K."/>
            <person name="Sharma S."/>
            <person name="Kumar N."/>
            <person name="Patil P.P."/>
            <person name="Chaudhry V."/>
            <person name="Patil P.B."/>
        </authorList>
    </citation>
    <scope>NUCLEOTIDE SEQUENCE [LARGE SCALE GENOMIC DNA]</scope>
    <source>
        <strain evidence="2 3">NS359</strain>
    </source>
</reference>
<dbReference type="OrthoDB" id="5023825at2"/>
<dbReference type="EMBL" id="LDRC01000058">
    <property type="protein sequence ID" value="KTR51219.1"/>
    <property type="molecule type" value="Genomic_DNA"/>
</dbReference>
<evidence type="ECO:0000256" key="1">
    <source>
        <dbReference type="SAM" id="SignalP"/>
    </source>
</evidence>
<organism evidence="2 3">
    <name type="scientific">Curtobacterium oceanosedimentum</name>
    <dbReference type="NCBI Taxonomy" id="465820"/>
    <lineage>
        <taxon>Bacteria</taxon>
        <taxon>Bacillati</taxon>
        <taxon>Actinomycetota</taxon>
        <taxon>Actinomycetes</taxon>
        <taxon>Micrococcales</taxon>
        <taxon>Microbacteriaceae</taxon>
        <taxon>Curtobacterium</taxon>
    </lineage>
</organism>
<protein>
    <recommendedName>
        <fullName evidence="4">Lipoprotein</fullName>
    </recommendedName>
</protein>
<gene>
    <name evidence="2" type="ORF">NS359_11390</name>
</gene>
<dbReference type="PATRIC" id="fig|465820.4.peg.2459"/>
<comment type="caution">
    <text evidence="2">The sequence shown here is derived from an EMBL/GenBank/DDBJ whole genome shotgun (WGS) entry which is preliminary data.</text>
</comment>
<evidence type="ECO:0008006" key="4">
    <source>
        <dbReference type="Google" id="ProtNLM"/>
    </source>
</evidence>
<name>A0A147DP51_9MICO</name>
<feature type="signal peptide" evidence="1">
    <location>
        <begin position="1"/>
        <end position="23"/>
    </location>
</feature>
<dbReference type="AlphaFoldDB" id="A0A147DP51"/>
<evidence type="ECO:0000313" key="3">
    <source>
        <dbReference type="Proteomes" id="UP000072763"/>
    </source>
</evidence>
<feature type="chain" id="PRO_5038500602" description="Lipoprotein" evidence="1">
    <location>
        <begin position="24"/>
        <end position="164"/>
    </location>
</feature>
<accession>A0A147DP51</accession>
<evidence type="ECO:0000313" key="2">
    <source>
        <dbReference type="EMBL" id="KTR51219.1"/>
    </source>
</evidence>
<dbReference type="STRING" id="465820.NS263_03515"/>
<dbReference type="PROSITE" id="PS51257">
    <property type="entry name" value="PROKAR_LIPOPROTEIN"/>
    <property type="match status" value="1"/>
</dbReference>
<sequence>MSRRSNTCVAVLVATAAVLSACSAEPGGARADASEAKRSIVDVVEHTTASIGGDWSVYSGPAAESCDRAGAAPGARWSYIVERTAPDGVDPAVDVERVEQAWEEQGIAVERFESGAADPLLGVRGSGGPVTSIEFNAFPQRYSVTGESTCFDGSVDDLRGVGEG</sequence>
<proteinExistence type="predicted"/>